<organism evidence="1 2">
    <name type="scientific">Rhizobium freirei PRF 81</name>
    <dbReference type="NCBI Taxonomy" id="363754"/>
    <lineage>
        <taxon>Bacteria</taxon>
        <taxon>Pseudomonadati</taxon>
        <taxon>Pseudomonadota</taxon>
        <taxon>Alphaproteobacteria</taxon>
        <taxon>Hyphomicrobiales</taxon>
        <taxon>Rhizobiaceae</taxon>
        <taxon>Rhizobium/Agrobacterium group</taxon>
        <taxon>Rhizobium</taxon>
    </lineage>
</organism>
<accession>N6UZ92</accession>
<reference evidence="1 2" key="1">
    <citation type="journal article" date="2012" name="BMC Genomics">
        <title>Genomic basis of broad host range and environmental adaptability of Rhizobium tropici CIAT 899 and Rhizobium sp. PRF 81 which are used in inoculants for common bean (Phaseolus vulgaris L.).</title>
        <authorList>
            <person name="Ormeno-Orrillo E."/>
            <person name="Menna P."/>
            <person name="Almeida L.G."/>
            <person name="Ollero F.J."/>
            <person name="Nicolas M.F."/>
            <person name="Pains Rodrigues E."/>
            <person name="Shigueyoshi Nakatani A."/>
            <person name="Silva Batista J.S."/>
            <person name="Oliveira Chueire L.M."/>
            <person name="Souza R.C."/>
            <person name="Ribeiro Vasconcelos A.T."/>
            <person name="Megias M."/>
            <person name="Hungria M."/>
            <person name="Martinez-Romero E."/>
        </authorList>
    </citation>
    <scope>NUCLEOTIDE SEQUENCE [LARGE SCALE GENOMIC DNA]</scope>
    <source>
        <strain evidence="1 2">PRF 81</strain>
    </source>
</reference>
<protein>
    <submittedName>
        <fullName evidence="1">Uncharacterized protein</fullName>
    </submittedName>
</protein>
<dbReference type="Proteomes" id="UP000012429">
    <property type="component" value="Unassembled WGS sequence"/>
</dbReference>
<proteinExistence type="predicted"/>
<gene>
    <name evidence="1" type="ORF">RHSP_31734</name>
</gene>
<evidence type="ECO:0000313" key="1">
    <source>
        <dbReference type="EMBL" id="ENN86036.1"/>
    </source>
</evidence>
<name>N6UZ92_9HYPH</name>
<keyword evidence="2" id="KW-1185">Reference proteome</keyword>
<dbReference type="RefSeq" id="WP_004121141.1">
    <property type="nucleotide sequence ID" value="NZ_AQHN01000072.1"/>
</dbReference>
<sequence length="83" mass="9731">MDMFSASTIGKEELFRRPRMKTLHYVAVLFPNGETDYFDGSDLTPYRDDALEYTDIEEAELDCAILTARRFNASVETFQRYFQ</sequence>
<dbReference type="EMBL" id="AQHN01000072">
    <property type="protein sequence ID" value="ENN86036.1"/>
    <property type="molecule type" value="Genomic_DNA"/>
</dbReference>
<dbReference type="AlphaFoldDB" id="N6UZ92"/>
<comment type="caution">
    <text evidence="1">The sequence shown here is derived from an EMBL/GenBank/DDBJ whole genome shotgun (WGS) entry which is preliminary data.</text>
</comment>
<evidence type="ECO:0000313" key="2">
    <source>
        <dbReference type="Proteomes" id="UP000012429"/>
    </source>
</evidence>
<dbReference type="OrthoDB" id="9882934at2"/>
<dbReference type="PATRIC" id="fig|363754.4.peg.3991"/>